<sequence length="214" mass="22245">ARVHLEADDELQNAAVALEHIQKAYELGGDKDQAVLETLAKALGANGQAEHGIRYLERLHAMAATDDARVSIAARINSYRTQFTLGTSWEFSNSYGDVIFESDDIDAIEKAIVNGSIPQDAQCRKNKTGEWQSLEEGLVAEFPHVAALFKKPKGGAASSTVAMGGFVGLVVGVVAGLFVPGLKDSPPFIAGAAVAATALGALIGVAAGAGGKKK</sequence>
<protein>
    <submittedName>
        <fullName evidence="2">Uncharacterized protein</fullName>
    </submittedName>
</protein>
<evidence type="ECO:0000313" key="2">
    <source>
        <dbReference type="EMBL" id="GAF70429.1"/>
    </source>
</evidence>
<reference evidence="2" key="1">
    <citation type="journal article" date="2014" name="Front. Microbiol.">
        <title>High frequency of phylogenetically diverse reductive dehalogenase-homologous genes in deep subseafloor sedimentary metagenomes.</title>
        <authorList>
            <person name="Kawai M."/>
            <person name="Futagami T."/>
            <person name="Toyoda A."/>
            <person name="Takaki Y."/>
            <person name="Nishi S."/>
            <person name="Hori S."/>
            <person name="Arai W."/>
            <person name="Tsubouchi T."/>
            <person name="Morono Y."/>
            <person name="Uchiyama I."/>
            <person name="Ito T."/>
            <person name="Fujiyama A."/>
            <person name="Inagaki F."/>
            <person name="Takami H."/>
        </authorList>
    </citation>
    <scope>NUCLEOTIDE SEQUENCE</scope>
    <source>
        <strain evidence="2">Expedition CK06-06</strain>
    </source>
</reference>
<organism evidence="2">
    <name type="scientific">marine sediment metagenome</name>
    <dbReference type="NCBI Taxonomy" id="412755"/>
    <lineage>
        <taxon>unclassified sequences</taxon>
        <taxon>metagenomes</taxon>
        <taxon>ecological metagenomes</taxon>
    </lineage>
</organism>
<keyword evidence="1" id="KW-1133">Transmembrane helix</keyword>
<dbReference type="EMBL" id="BARS01007868">
    <property type="protein sequence ID" value="GAF70429.1"/>
    <property type="molecule type" value="Genomic_DNA"/>
</dbReference>
<keyword evidence="1" id="KW-0812">Transmembrane</keyword>
<dbReference type="AlphaFoldDB" id="X0RNN4"/>
<proteinExistence type="predicted"/>
<gene>
    <name evidence="2" type="ORF">S01H1_15080</name>
</gene>
<feature type="non-terminal residue" evidence="2">
    <location>
        <position position="1"/>
    </location>
</feature>
<keyword evidence="1" id="KW-0472">Membrane</keyword>
<comment type="caution">
    <text evidence="2">The sequence shown here is derived from an EMBL/GenBank/DDBJ whole genome shotgun (WGS) entry which is preliminary data.</text>
</comment>
<name>X0RNN4_9ZZZZ</name>
<evidence type="ECO:0000256" key="1">
    <source>
        <dbReference type="SAM" id="Phobius"/>
    </source>
</evidence>
<feature type="transmembrane region" description="Helical" evidence="1">
    <location>
        <begin position="160"/>
        <end position="182"/>
    </location>
</feature>
<feature type="transmembrane region" description="Helical" evidence="1">
    <location>
        <begin position="188"/>
        <end position="209"/>
    </location>
</feature>
<accession>X0RNN4</accession>